<dbReference type="SUPFAM" id="SSF52540">
    <property type="entry name" value="P-loop containing nucleoside triphosphate hydrolases"/>
    <property type="match status" value="1"/>
</dbReference>
<evidence type="ECO:0000256" key="3">
    <source>
        <dbReference type="ARBA" id="ARBA00022723"/>
    </source>
</evidence>
<dbReference type="GO" id="GO:0008409">
    <property type="term" value="F:5'-3' exonuclease activity"/>
    <property type="evidence" value="ECO:0007669"/>
    <property type="project" value="UniProtKB-UniRule"/>
</dbReference>
<dbReference type="InterPro" id="IPR049035">
    <property type="entry name" value="ADDB_N"/>
</dbReference>
<comment type="miscellaneous">
    <text evidence="14">Despite having conserved helicase domains, this subunit does not have helicase activity.</text>
</comment>
<evidence type="ECO:0000256" key="4">
    <source>
        <dbReference type="ARBA" id="ARBA00022741"/>
    </source>
</evidence>
<evidence type="ECO:0000259" key="15">
    <source>
        <dbReference type="PROSITE" id="PS51217"/>
    </source>
</evidence>
<dbReference type="EMBL" id="VTER01000011">
    <property type="protein sequence ID" value="TYS45441.1"/>
    <property type="molecule type" value="Genomic_DNA"/>
</dbReference>
<keyword evidence="10 14" id="KW-0408">Iron</keyword>
<comment type="subunit">
    <text evidence="14">Heterodimer of AddA and AddB.</text>
</comment>
<dbReference type="FunFam" id="3.90.320.10:FF:000006">
    <property type="entry name" value="ATP-dependent helicase/deoxyribonuclease subunit B"/>
    <property type="match status" value="1"/>
</dbReference>
<keyword evidence="7 14" id="KW-0347">Helicase</keyword>
<evidence type="ECO:0000256" key="8">
    <source>
        <dbReference type="ARBA" id="ARBA00022839"/>
    </source>
</evidence>
<feature type="binding site" evidence="14">
    <location>
        <position position="1123"/>
    </location>
    <ligand>
        <name>[4Fe-4S] cluster</name>
        <dbReference type="ChEBI" id="CHEBI:49883"/>
    </ligand>
</feature>
<evidence type="ECO:0000256" key="11">
    <source>
        <dbReference type="ARBA" id="ARBA00023014"/>
    </source>
</evidence>
<evidence type="ECO:0000256" key="14">
    <source>
        <dbReference type="HAMAP-Rule" id="MF_01452"/>
    </source>
</evidence>
<dbReference type="HAMAP" id="MF_01452">
    <property type="entry name" value="AddB_type1"/>
    <property type="match status" value="1"/>
</dbReference>
<evidence type="ECO:0000256" key="5">
    <source>
        <dbReference type="ARBA" id="ARBA00022763"/>
    </source>
</evidence>
<evidence type="ECO:0000256" key="7">
    <source>
        <dbReference type="ARBA" id="ARBA00022806"/>
    </source>
</evidence>
<keyword evidence="13 14" id="KW-0234">DNA repair</keyword>
<dbReference type="InterPro" id="IPR027417">
    <property type="entry name" value="P-loop_NTPase"/>
</dbReference>
<dbReference type="GO" id="GO:0005524">
    <property type="term" value="F:ATP binding"/>
    <property type="evidence" value="ECO:0007669"/>
    <property type="project" value="UniProtKB-UniRule"/>
</dbReference>
<comment type="similarity">
    <text evidence="14">Belongs to the helicase family. AddB/RexB type 1 subfamily.</text>
</comment>
<dbReference type="EC" id="3.1.-.-" evidence="14"/>
<dbReference type="Gene3D" id="3.90.320.10">
    <property type="match status" value="1"/>
</dbReference>
<evidence type="ECO:0000256" key="12">
    <source>
        <dbReference type="ARBA" id="ARBA00023125"/>
    </source>
</evidence>
<dbReference type="PROSITE" id="PS51217">
    <property type="entry name" value="UVRD_HELICASE_CTER"/>
    <property type="match status" value="1"/>
</dbReference>
<organism evidence="16 17">
    <name type="scientific">Bacillus infantis</name>
    <dbReference type="NCBI Taxonomy" id="324767"/>
    <lineage>
        <taxon>Bacteria</taxon>
        <taxon>Bacillati</taxon>
        <taxon>Bacillota</taxon>
        <taxon>Bacilli</taxon>
        <taxon>Bacillales</taxon>
        <taxon>Bacillaceae</taxon>
        <taxon>Bacillus</taxon>
    </lineage>
</organism>
<dbReference type="Pfam" id="PF12705">
    <property type="entry name" value="PDDEXK_1"/>
    <property type="match status" value="1"/>
</dbReference>
<evidence type="ECO:0000256" key="10">
    <source>
        <dbReference type="ARBA" id="ARBA00023004"/>
    </source>
</evidence>
<evidence type="ECO:0000313" key="16">
    <source>
        <dbReference type="EMBL" id="TYS45441.1"/>
    </source>
</evidence>
<gene>
    <name evidence="14 16" type="primary">addB</name>
    <name evidence="16" type="ORF">FZD51_20310</name>
</gene>
<dbReference type="Pfam" id="PF21445">
    <property type="entry name" value="ADDB_N"/>
    <property type="match status" value="1"/>
</dbReference>
<feature type="binding site" evidence="14">
    <location>
        <position position="800"/>
    </location>
    <ligand>
        <name>[4Fe-4S] cluster</name>
        <dbReference type="ChEBI" id="CHEBI:49883"/>
    </ligand>
</feature>
<feature type="binding site" evidence="14">
    <location>
        <position position="1120"/>
    </location>
    <ligand>
        <name>[4Fe-4S] cluster</name>
        <dbReference type="ChEBI" id="CHEBI:49883"/>
    </ligand>
</feature>
<dbReference type="Proteomes" id="UP000322139">
    <property type="component" value="Unassembled WGS sequence"/>
</dbReference>
<comment type="cofactor">
    <cofactor evidence="14">
        <name>[4Fe-4S] cluster</name>
        <dbReference type="ChEBI" id="CHEBI:49883"/>
    </cofactor>
    <text evidence="14">Binds 1 [4Fe-4S] cluster.</text>
</comment>
<feature type="binding site" evidence="14">
    <location>
        <position position="1129"/>
    </location>
    <ligand>
        <name>[4Fe-4S] cluster</name>
        <dbReference type="ChEBI" id="CHEBI:49883"/>
    </ligand>
</feature>
<reference evidence="16 17" key="1">
    <citation type="submission" date="2019-08" db="EMBL/GenBank/DDBJ databases">
        <title>Bacillus genomes from the desert of Cuatro Cienegas, Coahuila.</title>
        <authorList>
            <person name="Olmedo-Alvarez G."/>
        </authorList>
    </citation>
    <scope>NUCLEOTIDE SEQUENCE [LARGE SCALE GENOMIC DNA]</scope>
    <source>
        <strain evidence="16 17">CH446_14T</strain>
    </source>
</reference>
<dbReference type="GO" id="GO:0003690">
    <property type="term" value="F:double-stranded DNA binding"/>
    <property type="evidence" value="ECO:0007669"/>
    <property type="project" value="UniProtKB-UniRule"/>
</dbReference>
<dbReference type="AlphaFoldDB" id="A0A5D4R5H1"/>
<name>A0A5D4R5H1_9BACI</name>
<accession>A0A5D4R5H1</accession>
<dbReference type="PANTHER" id="PTHR30591">
    <property type="entry name" value="RECBCD ENZYME SUBUNIT RECC"/>
    <property type="match status" value="1"/>
</dbReference>
<evidence type="ECO:0000256" key="2">
    <source>
        <dbReference type="ARBA" id="ARBA00022722"/>
    </source>
</evidence>
<keyword evidence="11 14" id="KW-0411">Iron-sulfur</keyword>
<dbReference type="InterPro" id="IPR014017">
    <property type="entry name" value="DNA_helicase_UvrD-like_C"/>
</dbReference>
<keyword evidence="6 14" id="KW-0378">Hydrolase</keyword>
<feature type="domain" description="UvrD-like helicase C-terminal" evidence="15">
    <location>
        <begin position="278"/>
        <end position="584"/>
    </location>
</feature>
<sequence length="1163" mass="133212">MSVRFILGRSGSGKTSLCLEEIREKMKIEPNGHPVVYLVPEQMTFLSEYKLITTPGLGGMIRTQVLSFTRLAWKVLQETGGISRYHLNSTGVNMLIRKIIEDKKDELKIFQRAAGKNGFIGQMEQMLTEFKRYCIEPEALAGKREELESGRGSRGLQDKLHDMELIYKQFEEGLLGKYVDSEDYFRLLTEKAGMSEYLKNAEVYIDGFYSYTPQEYMIIQQLIRVCKRVTVTFTLDRPYKTAVPEDLHLFRMSAESYQSVYEIAGMAGAEVEEEVLLNGQQRWENDSLRHMERAFSSRPAEPFAGKANVHIAQAVNRRAEIEGAAREIKRLAAEEGYRYKDIALLMRNGSVYHDIIETIFDDYGIPFFIDQKRTMMNHPLIELIRSSLEVITGFWRYEPVFRAVKTELLFPSQVNLDVIREKMDKLENYVLAYGVQGTKWTKKDRWNYRRIRGLEFESIVQTDLEKEREEELNRMRDLIAAPILRLSRRLKKADSGRRLCEAVYLYLEELDIPTKLERWKLEEEEKGNLVKAREHDQAWNAVMELLDQFVEMLGDEQIGMKQFASILDSGMESLRFSLVPPAMDQVLAADLDKSRLSDIKAAFVIGLNEGVLPGKFTDEGVLADADREKLLQSGLKIAHGSKVRLLDEDFLAYRAFSTPSSHLYISYPLANEEGKALMPSPYISRANELFPEAGQLMWMADPFELPEEDQLLFAMNEDTSLSYLASQLQMNKRGYKISGIWWDVYNYYHAHPRLGDTARKVLSSLHYENRTARLSEEAAKELYGETIQASVSRMELFHSCPFSHFAQHGLKLRDRKVFRLEAPDIGDLFHAALKFIAETVMDKRMSWSDMTRQECEKLAKEAVEMLAPKLQNEILLSSNRHFYIKRKLENIISRASYILSEHSRASGFSPVGLELGFGPKDKLPPLSFKLRNGTNMELVGRIDRVDKAENENGVYLRVIDYKSSARDLNISEVYYGLALQMLTYLDIIITHSGDIAGKKADPAGVMYFHVHNPIVNSPKLLTLDEIEEEIFKKFKMNGLLLGDENVLRLMDQTLDSGDSSIISAGFKKDGTITKRSKVATRDDFESLRKFVRGTYTKTGDAIISGSADISPYKMKDKVPCTFCSFKSVCQFDESVESNEYRVLSPKSNEELMDKIRKEAGENG</sequence>
<evidence type="ECO:0000256" key="1">
    <source>
        <dbReference type="ARBA" id="ARBA00022485"/>
    </source>
</evidence>
<comment type="function">
    <text evidence="14">The heterodimer acts as both an ATP-dependent DNA helicase and an ATP-dependent, dual-direction single-stranded exonuclease. Recognizes the chi site generating a DNA molecule suitable for the initiation of homologous recombination. The AddB subunit has 5' -&gt; 3' nuclease activity but not helicase activity.</text>
</comment>
<dbReference type="GO" id="GO:0004386">
    <property type="term" value="F:helicase activity"/>
    <property type="evidence" value="ECO:0007669"/>
    <property type="project" value="UniProtKB-KW"/>
</dbReference>
<protein>
    <recommendedName>
        <fullName evidence="14">ATP-dependent helicase/deoxyribonuclease subunit B</fullName>
        <ecNumber evidence="14">3.1.-.-</ecNumber>
    </recommendedName>
    <alternativeName>
        <fullName evidence="14">ATP-dependent helicase/nuclease subunit AddB</fullName>
    </alternativeName>
</protein>
<dbReference type="InterPro" id="IPR014140">
    <property type="entry name" value="DNA_helicase_suAddB"/>
</dbReference>
<dbReference type="Gene3D" id="6.10.140.1030">
    <property type="match status" value="1"/>
</dbReference>
<keyword evidence="12 14" id="KW-0238">DNA-binding</keyword>
<dbReference type="InterPro" id="IPR038726">
    <property type="entry name" value="PDDEXK_AddAB-type"/>
</dbReference>
<dbReference type="GO" id="GO:0000724">
    <property type="term" value="P:double-strand break repair via homologous recombination"/>
    <property type="evidence" value="ECO:0007669"/>
    <property type="project" value="UniProtKB-UniRule"/>
</dbReference>
<dbReference type="RefSeq" id="WP_148976424.1">
    <property type="nucleotide sequence ID" value="NZ_VTER01000011.1"/>
</dbReference>
<evidence type="ECO:0000256" key="6">
    <source>
        <dbReference type="ARBA" id="ARBA00022801"/>
    </source>
</evidence>
<dbReference type="PANTHER" id="PTHR30591:SF1">
    <property type="entry name" value="RECBCD ENZYME SUBUNIT RECC"/>
    <property type="match status" value="1"/>
</dbReference>
<dbReference type="InterPro" id="IPR011604">
    <property type="entry name" value="PDDEXK-like_dom_sf"/>
</dbReference>
<comment type="caution">
    <text evidence="16">The sequence shown here is derived from an EMBL/GenBank/DDBJ whole genome shotgun (WGS) entry which is preliminary data.</text>
</comment>
<keyword evidence="4 14" id="KW-0547">Nucleotide-binding</keyword>
<evidence type="ECO:0000256" key="13">
    <source>
        <dbReference type="ARBA" id="ARBA00023204"/>
    </source>
</evidence>
<proteinExistence type="inferred from homology"/>
<comment type="cofactor">
    <cofactor evidence="14">
        <name>Mg(2+)</name>
        <dbReference type="ChEBI" id="CHEBI:18420"/>
    </cofactor>
</comment>
<evidence type="ECO:0000256" key="9">
    <source>
        <dbReference type="ARBA" id="ARBA00022840"/>
    </source>
</evidence>
<keyword evidence="3 14" id="KW-0479">Metal-binding</keyword>
<evidence type="ECO:0000313" key="17">
    <source>
        <dbReference type="Proteomes" id="UP000322139"/>
    </source>
</evidence>
<dbReference type="NCBIfam" id="TIGR02773">
    <property type="entry name" value="addB_Gpos"/>
    <property type="match status" value="1"/>
</dbReference>
<keyword evidence="2 14" id="KW-0540">Nuclease</keyword>
<dbReference type="Gene3D" id="3.40.50.300">
    <property type="entry name" value="P-loop containing nucleotide triphosphate hydrolases"/>
    <property type="match status" value="4"/>
</dbReference>
<dbReference type="GO" id="GO:0046872">
    <property type="term" value="F:metal ion binding"/>
    <property type="evidence" value="ECO:0007669"/>
    <property type="project" value="UniProtKB-KW"/>
</dbReference>
<keyword evidence="1 14" id="KW-0004">4Fe-4S</keyword>
<dbReference type="GO" id="GO:0051539">
    <property type="term" value="F:4 iron, 4 sulfur cluster binding"/>
    <property type="evidence" value="ECO:0007669"/>
    <property type="project" value="UniProtKB-KW"/>
</dbReference>
<keyword evidence="5 14" id="KW-0227">DNA damage</keyword>
<keyword evidence="8 14" id="KW-0269">Exonuclease</keyword>
<keyword evidence="9 14" id="KW-0067">ATP-binding</keyword>